<feature type="transmembrane region" description="Helical" evidence="6">
    <location>
        <begin position="244"/>
        <end position="261"/>
    </location>
</feature>
<dbReference type="PANTHER" id="PTHR43701">
    <property type="entry name" value="MEMBRANE TRANSPORTER PROTEIN MJ0441-RELATED"/>
    <property type="match status" value="1"/>
</dbReference>
<reference evidence="7 8" key="1">
    <citation type="submission" date="2021-03" db="EMBL/GenBank/DDBJ databases">
        <title>Five novel Rahnella species.</title>
        <authorList>
            <person name="Brady C."/>
            <person name="Asselin J."/>
            <person name="Beer S."/>
            <person name="Bruberg M.B."/>
            <person name="Crampton B."/>
            <person name="Venter S."/>
            <person name="Arnold D."/>
            <person name="Denman S."/>
        </authorList>
    </citation>
    <scope>NUCLEOTIDE SEQUENCE [LARGE SCALE GENOMIC DNA]</scope>
    <source>
        <strain evidence="7 8">FRB 231</strain>
    </source>
</reference>
<sequence>MNDIIIILLAGFTTGITTVLFGFGGGFIVVPFVYHIVAAEPGLSQHAMHIAVATSTAVMIFNAGWATIQSGCAGRLNAAVLFPLVWFIAAGAVGGSLLAGLLKDEVVRVLFILYLIITLADCVMRKGFISRPQARRLSGTTVSFGGIFIGVVAALLGVGGSVMTVPLLRRHGYEMRDCVSAANPLSIPVAVCGAVTYTFTGWHAIPATGYSGFISLKILVLLTASGFCGMLFTRRCIPAVPDVLHARVYVALLLAVLLAMAV</sequence>
<evidence type="ECO:0000256" key="5">
    <source>
        <dbReference type="ARBA" id="ARBA00023136"/>
    </source>
</evidence>
<dbReference type="PANTHER" id="PTHR43701:SF2">
    <property type="entry name" value="MEMBRANE TRANSPORTER PROTEIN YJNA-RELATED"/>
    <property type="match status" value="1"/>
</dbReference>
<dbReference type="InterPro" id="IPR002781">
    <property type="entry name" value="TM_pro_TauE-like"/>
</dbReference>
<dbReference type="Proteomes" id="UP000739284">
    <property type="component" value="Unassembled WGS sequence"/>
</dbReference>
<dbReference type="EMBL" id="JAFMOY010000093">
    <property type="protein sequence ID" value="MBU9843632.1"/>
    <property type="molecule type" value="Genomic_DNA"/>
</dbReference>
<dbReference type="InterPro" id="IPR051598">
    <property type="entry name" value="TSUP/Inactive_protease-like"/>
</dbReference>
<keyword evidence="8" id="KW-1185">Reference proteome</keyword>
<keyword evidence="5 6" id="KW-0472">Membrane</keyword>
<evidence type="ECO:0000256" key="6">
    <source>
        <dbReference type="RuleBase" id="RU363041"/>
    </source>
</evidence>
<feature type="transmembrane region" description="Helical" evidence="6">
    <location>
        <begin position="106"/>
        <end position="124"/>
    </location>
</feature>
<evidence type="ECO:0000256" key="4">
    <source>
        <dbReference type="ARBA" id="ARBA00022989"/>
    </source>
</evidence>
<comment type="similarity">
    <text evidence="2 6">Belongs to the 4-toluene sulfonate uptake permease (TSUP) (TC 2.A.102) family.</text>
</comment>
<feature type="transmembrane region" description="Helical" evidence="6">
    <location>
        <begin position="212"/>
        <end position="232"/>
    </location>
</feature>
<feature type="transmembrane region" description="Helical" evidence="6">
    <location>
        <begin position="7"/>
        <end position="34"/>
    </location>
</feature>
<keyword evidence="3 6" id="KW-0812">Transmembrane</keyword>
<gene>
    <name evidence="7" type="ORF">J1784_01045</name>
</gene>
<feature type="transmembrane region" description="Helical" evidence="6">
    <location>
        <begin position="144"/>
        <end position="165"/>
    </location>
</feature>
<protein>
    <recommendedName>
        <fullName evidence="6">Probable membrane transporter protein</fullName>
    </recommendedName>
</protein>
<comment type="subcellular location">
    <subcellularLocation>
        <location evidence="6">Cell membrane</location>
        <topology evidence="6">Multi-pass membrane protein</topology>
    </subcellularLocation>
    <subcellularLocation>
        <location evidence="1">Membrane</location>
        <topology evidence="1">Multi-pass membrane protein</topology>
    </subcellularLocation>
</comment>
<evidence type="ECO:0000256" key="2">
    <source>
        <dbReference type="ARBA" id="ARBA00009142"/>
    </source>
</evidence>
<dbReference type="RefSeq" id="WP_217147682.1">
    <property type="nucleotide sequence ID" value="NZ_JAFMOY010000093.1"/>
</dbReference>
<feature type="transmembrane region" description="Helical" evidence="6">
    <location>
        <begin position="46"/>
        <end position="68"/>
    </location>
</feature>
<name>A0ABS6LAI6_9GAMM</name>
<evidence type="ECO:0000256" key="1">
    <source>
        <dbReference type="ARBA" id="ARBA00004141"/>
    </source>
</evidence>
<evidence type="ECO:0000313" key="8">
    <source>
        <dbReference type="Proteomes" id="UP000739284"/>
    </source>
</evidence>
<evidence type="ECO:0000256" key="3">
    <source>
        <dbReference type="ARBA" id="ARBA00022692"/>
    </source>
</evidence>
<feature type="transmembrane region" description="Helical" evidence="6">
    <location>
        <begin position="80"/>
        <end position="100"/>
    </location>
</feature>
<keyword evidence="4 6" id="KW-1133">Transmembrane helix</keyword>
<accession>A0ABS6LAI6</accession>
<evidence type="ECO:0000313" key="7">
    <source>
        <dbReference type="EMBL" id="MBU9843632.1"/>
    </source>
</evidence>
<dbReference type="Pfam" id="PF01925">
    <property type="entry name" value="TauE"/>
    <property type="match status" value="1"/>
</dbReference>
<proteinExistence type="inferred from homology"/>
<keyword evidence="6" id="KW-1003">Cell membrane</keyword>
<feature type="transmembrane region" description="Helical" evidence="6">
    <location>
        <begin position="185"/>
        <end position="205"/>
    </location>
</feature>
<organism evidence="7 8">
    <name type="scientific">Rahnella ecdela</name>
    <dbReference type="NCBI Taxonomy" id="2816250"/>
    <lineage>
        <taxon>Bacteria</taxon>
        <taxon>Pseudomonadati</taxon>
        <taxon>Pseudomonadota</taxon>
        <taxon>Gammaproteobacteria</taxon>
        <taxon>Enterobacterales</taxon>
        <taxon>Yersiniaceae</taxon>
        <taxon>Rahnella</taxon>
    </lineage>
</organism>
<comment type="caution">
    <text evidence="7">The sequence shown here is derived from an EMBL/GenBank/DDBJ whole genome shotgun (WGS) entry which is preliminary data.</text>
</comment>